<dbReference type="Gene3D" id="3.30.160.150">
    <property type="entry name" value="Lipoprotein like domain"/>
    <property type="match status" value="1"/>
</dbReference>
<accession>A0A381MZM6</accession>
<sequence>MFVLAGCAFEPLYKSESFGVFHIKRSDVQVMNTDLVYKELKRFFNNDDVNARFVVAFIIDEQYEDIDVREDEKVLRKNITNKLDFTVTDNITKKVVFSGQSLVSSAFNRVAEPYANYVAESNTKKQISILLAEDIQKQLLLFKNRYRGN</sequence>
<gene>
    <name evidence="1" type="ORF">METZ01_LOCUS640</name>
</gene>
<dbReference type="AlphaFoldDB" id="A0A381MZM6"/>
<reference evidence="1" key="1">
    <citation type="submission" date="2018-05" db="EMBL/GenBank/DDBJ databases">
        <authorList>
            <person name="Lanie J.A."/>
            <person name="Ng W.-L."/>
            <person name="Kazmierczak K.M."/>
            <person name="Andrzejewski T.M."/>
            <person name="Davidsen T.M."/>
            <person name="Wayne K.J."/>
            <person name="Tettelin H."/>
            <person name="Glass J.I."/>
            <person name="Rusch D."/>
            <person name="Podicherti R."/>
            <person name="Tsui H.-C.T."/>
            <person name="Winkler M.E."/>
        </authorList>
    </citation>
    <scope>NUCLEOTIDE SEQUENCE</scope>
</reference>
<dbReference type="EMBL" id="UINC01000034">
    <property type="protein sequence ID" value="SUZ47786.1"/>
    <property type="molecule type" value="Genomic_DNA"/>
</dbReference>
<evidence type="ECO:0000313" key="1">
    <source>
        <dbReference type="EMBL" id="SUZ47786.1"/>
    </source>
</evidence>
<name>A0A381MZM6_9ZZZZ</name>
<organism evidence="1">
    <name type="scientific">marine metagenome</name>
    <dbReference type="NCBI Taxonomy" id="408172"/>
    <lineage>
        <taxon>unclassified sequences</taxon>
        <taxon>metagenomes</taxon>
        <taxon>ecological metagenomes</taxon>
    </lineage>
</organism>
<proteinExistence type="predicted"/>
<protein>
    <submittedName>
        <fullName evidence="1">Uncharacterized protein</fullName>
    </submittedName>
</protein>